<evidence type="ECO:0000256" key="4">
    <source>
        <dbReference type="ARBA" id="ARBA00022958"/>
    </source>
</evidence>
<dbReference type="Gene3D" id="3.40.309.10">
    <property type="entry name" value="Aldehyde Dehydrogenase, Chain A, domain 2"/>
    <property type="match status" value="1"/>
</dbReference>
<dbReference type="EMBL" id="QGTR01000005">
    <property type="protein sequence ID" value="PWV98231.1"/>
    <property type="molecule type" value="Genomic_DNA"/>
</dbReference>
<dbReference type="FunFam" id="3.40.309.10:FF:000012">
    <property type="entry name" value="Betaine aldehyde dehydrogenase"/>
    <property type="match status" value="1"/>
</dbReference>
<evidence type="ECO:0000256" key="5">
    <source>
        <dbReference type="ARBA" id="ARBA00023002"/>
    </source>
</evidence>
<dbReference type="FunFam" id="3.40.605.10:FF:000007">
    <property type="entry name" value="NAD/NADP-dependent betaine aldehyde dehydrogenase"/>
    <property type="match status" value="1"/>
</dbReference>
<dbReference type="InterPro" id="IPR016162">
    <property type="entry name" value="Ald_DH_N"/>
</dbReference>
<dbReference type="InterPro" id="IPR016160">
    <property type="entry name" value="Ald_DH_CS_CYS"/>
</dbReference>
<dbReference type="InterPro" id="IPR015590">
    <property type="entry name" value="Aldehyde_DH_dom"/>
</dbReference>
<evidence type="ECO:0000313" key="11">
    <source>
        <dbReference type="Proteomes" id="UP000246352"/>
    </source>
</evidence>
<name>A0A317PH64_9HYPH</name>
<dbReference type="SUPFAM" id="SSF53720">
    <property type="entry name" value="ALDH-like"/>
    <property type="match status" value="1"/>
</dbReference>
<keyword evidence="5 8" id="KW-0560">Oxidoreductase</keyword>
<dbReference type="AlphaFoldDB" id="A0A317PH64"/>
<gene>
    <name evidence="10" type="ORF">DFR52_105212</name>
</gene>
<keyword evidence="3" id="KW-0521">NADP</keyword>
<dbReference type="GO" id="GO:0016620">
    <property type="term" value="F:oxidoreductase activity, acting on the aldehyde or oxo group of donors, NAD or NADP as acceptor"/>
    <property type="evidence" value="ECO:0007669"/>
    <property type="project" value="InterPro"/>
</dbReference>
<dbReference type="InterPro" id="IPR016161">
    <property type="entry name" value="Ald_DH/histidinol_DH"/>
</dbReference>
<dbReference type="RefSeq" id="WP_110033650.1">
    <property type="nucleotide sequence ID" value="NZ_QGTR01000005.1"/>
</dbReference>
<evidence type="ECO:0000256" key="6">
    <source>
        <dbReference type="ARBA" id="ARBA00023097"/>
    </source>
</evidence>
<feature type="domain" description="Aldehyde dehydrogenase" evidence="9">
    <location>
        <begin position="31"/>
        <end position="492"/>
    </location>
</feature>
<dbReference type="InterPro" id="IPR016163">
    <property type="entry name" value="Ald_DH_C"/>
</dbReference>
<dbReference type="PROSITE" id="PS00070">
    <property type="entry name" value="ALDEHYDE_DEHYDR_CYS"/>
    <property type="match status" value="1"/>
</dbReference>
<keyword evidence="11" id="KW-1185">Reference proteome</keyword>
<evidence type="ECO:0000256" key="2">
    <source>
        <dbReference type="ARBA" id="ARBA00022723"/>
    </source>
</evidence>
<protein>
    <submittedName>
        <fullName evidence="10">Aldehyde dehydrogenase (NAD+)</fullName>
    </submittedName>
</protein>
<sequence>MSDDTRQMVEDYFRTGTLAGLPDRHFIDGEWVASSDGGRMQSFDAGSARAFHDFAAGSVGDVDRAVDAARRAQKSWGRTRASERGRILARAAELIRAHAGRLAVAECLDCGKPLQEAEGDVSGAARCFDYYAGAADKLQGATFPLGPNHLGYSHHEPVGVTAHIIPWNYPLSTAARGIAPALAAGCTVVAKPAEQTPLTALMLAEILHQAGLPAGVLNVVTGTGVDAGAPLVAHRDVRHVSFTGSVMTGVSVMQAAAPAVSSVLLELGGKSPVVVLADADLDAAVEGVLGAIFENAGQICSAGSRLVIDRRIHAEMVGRLVDRARQLTIGHGLRRPQFGPLNSAGHLDKVASYVDAARDRGVEIATGGSRTVDPASGAGWFFEPTILDNVARQDAVVQEEIFGPVLTVQVVDGEEEALEVANDTPFGLVAGIYTRDFGTAHRLARDIEAGQVFINEYFAGGIEVPFGGTKMSGFGREKGLAALEVYSRVKSVAARIEG</sequence>
<evidence type="ECO:0000259" key="9">
    <source>
        <dbReference type="Pfam" id="PF00171"/>
    </source>
</evidence>
<evidence type="ECO:0000256" key="1">
    <source>
        <dbReference type="ARBA" id="ARBA00009986"/>
    </source>
</evidence>
<dbReference type="Proteomes" id="UP000246352">
    <property type="component" value="Unassembled WGS sequence"/>
</dbReference>
<dbReference type="GO" id="GO:0046872">
    <property type="term" value="F:metal ion binding"/>
    <property type="evidence" value="ECO:0007669"/>
    <property type="project" value="UniProtKB-KW"/>
</dbReference>
<accession>A0A317PH64</accession>
<dbReference type="Pfam" id="PF00171">
    <property type="entry name" value="Aldedh"/>
    <property type="match status" value="1"/>
</dbReference>
<keyword evidence="4" id="KW-0630">Potassium</keyword>
<evidence type="ECO:0000256" key="7">
    <source>
        <dbReference type="PROSITE-ProRule" id="PRU10007"/>
    </source>
</evidence>
<dbReference type="CDD" id="cd07109">
    <property type="entry name" value="ALDH_AAS00426"/>
    <property type="match status" value="1"/>
</dbReference>
<dbReference type="OrthoDB" id="9812625at2"/>
<comment type="similarity">
    <text evidence="1 8">Belongs to the aldehyde dehydrogenase family.</text>
</comment>
<organism evidence="10 11">
    <name type="scientific">Hoeflea marina</name>
    <dbReference type="NCBI Taxonomy" id="274592"/>
    <lineage>
        <taxon>Bacteria</taxon>
        <taxon>Pseudomonadati</taxon>
        <taxon>Pseudomonadota</taxon>
        <taxon>Alphaproteobacteria</taxon>
        <taxon>Hyphomicrobiales</taxon>
        <taxon>Rhizobiaceae</taxon>
        <taxon>Hoeflea</taxon>
    </lineage>
</organism>
<evidence type="ECO:0000256" key="8">
    <source>
        <dbReference type="RuleBase" id="RU003345"/>
    </source>
</evidence>
<evidence type="ECO:0000313" key="10">
    <source>
        <dbReference type="EMBL" id="PWV98231.1"/>
    </source>
</evidence>
<dbReference type="Gene3D" id="3.40.605.10">
    <property type="entry name" value="Aldehyde Dehydrogenase, Chain A, domain 1"/>
    <property type="match status" value="1"/>
</dbReference>
<dbReference type="PANTHER" id="PTHR11699">
    <property type="entry name" value="ALDEHYDE DEHYDROGENASE-RELATED"/>
    <property type="match status" value="1"/>
</dbReference>
<dbReference type="PROSITE" id="PS00687">
    <property type="entry name" value="ALDEHYDE_DEHYDR_GLU"/>
    <property type="match status" value="1"/>
</dbReference>
<dbReference type="InterPro" id="IPR029510">
    <property type="entry name" value="Ald_DH_CS_GLU"/>
</dbReference>
<feature type="active site" evidence="7">
    <location>
        <position position="266"/>
    </location>
</feature>
<keyword evidence="2" id="KW-0479">Metal-binding</keyword>
<keyword evidence="6" id="KW-0558">Oxidation</keyword>
<reference evidence="10 11" key="1">
    <citation type="submission" date="2018-05" db="EMBL/GenBank/DDBJ databases">
        <title>Genomic Encyclopedia of Type Strains, Phase IV (KMG-IV): sequencing the most valuable type-strain genomes for metagenomic binning, comparative biology and taxonomic classification.</title>
        <authorList>
            <person name="Goeker M."/>
        </authorList>
    </citation>
    <scope>NUCLEOTIDE SEQUENCE [LARGE SCALE GENOMIC DNA]</scope>
    <source>
        <strain evidence="10 11">DSM 16791</strain>
    </source>
</reference>
<evidence type="ECO:0000256" key="3">
    <source>
        <dbReference type="ARBA" id="ARBA00022857"/>
    </source>
</evidence>
<proteinExistence type="inferred from homology"/>
<comment type="caution">
    <text evidence="10">The sequence shown here is derived from an EMBL/GenBank/DDBJ whole genome shotgun (WGS) entry which is preliminary data.</text>
</comment>